<evidence type="ECO:0000313" key="11">
    <source>
        <dbReference type="EMBL" id="MDG4721351.1"/>
    </source>
</evidence>
<comment type="pathway">
    <text evidence="1 9">Porphyrin-containing compound metabolism; protoporphyrin-IX biosynthesis; coproporphyrinogen-III from 5-aminolevulinate: step 3/4.</text>
</comment>
<keyword evidence="4 9" id="KW-0456">Lyase</keyword>
<proteinExistence type="inferred from homology"/>
<dbReference type="InterPro" id="IPR003754">
    <property type="entry name" value="4pyrrol_synth_uPrphyn_synth"/>
</dbReference>
<reference evidence="11 12" key="1">
    <citation type="submission" date="2023-03" db="EMBL/GenBank/DDBJ databases">
        <title>Strain FZY0004 represents a novel species in the genus Thalassospira isolated from seawater.</title>
        <authorList>
            <person name="Fu Z.-Y."/>
        </authorList>
    </citation>
    <scope>NUCLEOTIDE SEQUENCE [LARGE SCALE GENOMIC DNA]</scope>
    <source>
        <strain evidence="11 12">FZY0004</strain>
    </source>
</reference>
<feature type="domain" description="Tetrapyrrole biosynthesis uroporphyrinogen III synthase" evidence="10">
    <location>
        <begin position="21"/>
        <end position="237"/>
    </location>
</feature>
<dbReference type="PANTHER" id="PTHR38042">
    <property type="entry name" value="UROPORPHYRINOGEN-III SYNTHASE, CHLOROPLASTIC"/>
    <property type="match status" value="1"/>
</dbReference>
<dbReference type="InterPro" id="IPR036108">
    <property type="entry name" value="4pyrrol_syn_uPrphyn_synt_sf"/>
</dbReference>
<dbReference type="Proteomes" id="UP001529180">
    <property type="component" value="Unassembled WGS sequence"/>
</dbReference>
<keyword evidence="5 9" id="KW-0627">Porphyrin biosynthesis</keyword>
<dbReference type="EC" id="4.2.1.75" evidence="3 9"/>
<evidence type="ECO:0000256" key="9">
    <source>
        <dbReference type="RuleBase" id="RU366031"/>
    </source>
</evidence>
<evidence type="ECO:0000256" key="2">
    <source>
        <dbReference type="ARBA" id="ARBA00008133"/>
    </source>
</evidence>
<evidence type="ECO:0000256" key="6">
    <source>
        <dbReference type="ARBA" id="ARBA00037589"/>
    </source>
</evidence>
<dbReference type="InterPro" id="IPR039793">
    <property type="entry name" value="UROS/Hem4"/>
</dbReference>
<comment type="caution">
    <text evidence="11">The sequence shown here is derived from an EMBL/GenBank/DDBJ whole genome shotgun (WGS) entry which is preliminary data.</text>
</comment>
<dbReference type="Pfam" id="PF02602">
    <property type="entry name" value="HEM4"/>
    <property type="match status" value="1"/>
</dbReference>
<keyword evidence="12" id="KW-1185">Reference proteome</keyword>
<comment type="function">
    <text evidence="6 9">Catalyzes cyclization of the linear tetrapyrrole, hydroxymethylbilane, to the macrocyclic uroporphyrinogen III.</text>
</comment>
<gene>
    <name evidence="11" type="ORF">P7680_20255</name>
</gene>
<evidence type="ECO:0000313" key="12">
    <source>
        <dbReference type="Proteomes" id="UP001529180"/>
    </source>
</evidence>
<comment type="similarity">
    <text evidence="2 9">Belongs to the uroporphyrinogen-III synthase family.</text>
</comment>
<protein>
    <recommendedName>
        <fullName evidence="7 9">Uroporphyrinogen-III synthase</fullName>
        <ecNumber evidence="3 9">4.2.1.75</ecNumber>
    </recommendedName>
</protein>
<evidence type="ECO:0000256" key="7">
    <source>
        <dbReference type="ARBA" id="ARBA00040167"/>
    </source>
</evidence>
<evidence type="ECO:0000256" key="3">
    <source>
        <dbReference type="ARBA" id="ARBA00013109"/>
    </source>
</evidence>
<evidence type="ECO:0000256" key="4">
    <source>
        <dbReference type="ARBA" id="ARBA00023239"/>
    </source>
</evidence>
<evidence type="ECO:0000259" key="10">
    <source>
        <dbReference type="Pfam" id="PF02602"/>
    </source>
</evidence>
<name>A0ABT6GGZ4_9PROT</name>
<sequence>MTETQMGPLVLNTRPETDSAELLAALDTRGYRHLSAPMLAISFPAPEKPFDISPYQALIFTSANGVRAFDQLSRDRTLPALCVGDATARMCREMGFANVLSANGDIHDLATLIRQKIDPASGPLFHPAARKTAGDLGGMLRVDGFTIDRQTVYEAIACDTLPQNVIDALHRHHIDAVLFFSPRTAETFVKLVHSYKLEGALAGVDAICLSPAVQSRISDLTWHRTHVASQPTQEYLLSLLGSVVTACRT</sequence>
<dbReference type="EMBL" id="JARSBO010000012">
    <property type="protein sequence ID" value="MDG4721351.1"/>
    <property type="molecule type" value="Genomic_DNA"/>
</dbReference>
<dbReference type="PANTHER" id="PTHR38042:SF1">
    <property type="entry name" value="UROPORPHYRINOGEN-III SYNTHASE, CHLOROPLASTIC"/>
    <property type="match status" value="1"/>
</dbReference>
<accession>A0ABT6GGZ4</accession>
<dbReference type="CDD" id="cd06578">
    <property type="entry name" value="HemD"/>
    <property type="match status" value="1"/>
</dbReference>
<dbReference type="Gene3D" id="3.40.50.10090">
    <property type="match status" value="2"/>
</dbReference>
<comment type="catalytic activity">
    <reaction evidence="8 9">
        <text>hydroxymethylbilane = uroporphyrinogen III + H2O</text>
        <dbReference type="Rhea" id="RHEA:18965"/>
        <dbReference type="ChEBI" id="CHEBI:15377"/>
        <dbReference type="ChEBI" id="CHEBI:57308"/>
        <dbReference type="ChEBI" id="CHEBI:57845"/>
        <dbReference type="EC" id="4.2.1.75"/>
    </reaction>
</comment>
<evidence type="ECO:0000256" key="8">
    <source>
        <dbReference type="ARBA" id="ARBA00048617"/>
    </source>
</evidence>
<dbReference type="GO" id="GO:0004852">
    <property type="term" value="F:uroporphyrinogen-III synthase activity"/>
    <property type="evidence" value="ECO:0007669"/>
    <property type="project" value="UniProtKB-EC"/>
</dbReference>
<organism evidence="11 12">
    <name type="scientific">Thalassospira aquimaris</name>
    <dbReference type="NCBI Taxonomy" id="3037796"/>
    <lineage>
        <taxon>Bacteria</taxon>
        <taxon>Pseudomonadati</taxon>
        <taxon>Pseudomonadota</taxon>
        <taxon>Alphaproteobacteria</taxon>
        <taxon>Rhodospirillales</taxon>
        <taxon>Thalassospiraceae</taxon>
        <taxon>Thalassospira</taxon>
    </lineage>
</organism>
<evidence type="ECO:0000256" key="1">
    <source>
        <dbReference type="ARBA" id="ARBA00004772"/>
    </source>
</evidence>
<evidence type="ECO:0000256" key="5">
    <source>
        <dbReference type="ARBA" id="ARBA00023244"/>
    </source>
</evidence>
<dbReference type="SUPFAM" id="SSF69618">
    <property type="entry name" value="HemD-like"/>
    <property type="match status" value="1"/>
</dbReference>